<dbReference type="Pfam" id="PF11638">
    <property type="entry name" value="DnaA_N"/>
    <property type="match status" value="1"/>
</dbReference>
<feature type="domain" description="Chromosomal replication initiator DnaA C-terminal" evidence="13">
    <location>
        <begin position="367"/>
        <end position="436"/>
    </location>
</feature>
<dbReference type="GO" id="GO:0005886">
    <property type="term" value="C:plasma membrane"/>
    <property type="evidence" value="ECO:0007669"/>
    <property type="project" value="TreeGrafter"/>
</dbReference>
<dbReference type="SMART" id="SM00760">
    <property type="entry name" value="Bac_DnaA_C"/>
    <property type="match status" value="1"/>
</dbReference>
<feature type="region of interest" description="Domain IV, binds dsDNA" evidence="8">
    <location>
        <begin position="339"/>
        <end position="458"/>
    </location>
</feature>
<evidence type="ECO:0000256" key="1">
    <source>
        <dbReference type="ARBA" id="ARBA00006583"/>
    </source>
</evidence>
<comment type="subcellular location">
    <subcellularLocation>
        <location evidence="8">Cytoplasm</location>
    </subcellularLocation>
</comment>
<keyword evidence="7 8" id="KW-0238">DNA-binding</keyword>
<comment type="caution">
    <text evidence="8">Lacks conserved residue(s) required for the propagation of feature annotation.</text>
</comment>
<keyword evidence="4 8" id="KW-0547">Nucleotide-binding</keyword>
<comment type="subunit">
    <text evidence="8">Oligomerizes as a right-handed, spiral filament on DNA at oriC.</text>
</comment>
<dbReference type="PRINTS" id="PR00051">
    <property type="entry name" value="DNAA"/>
</dbReference>
<dbReference type="Gene3D" id="1.10.1750.10">
    <property type="match status" value="1"/>
</dbReference>
<dbReference type="Gene3D" id="1.10.8.60">
    <property type="match status" value="1"/>
</dbReference>
<name>A0A936K6E4_9BACT</name>
<dbReference type="Pfam" id="PF00308">
    <property type="entry name" value="Bac_DnaA"/>
    <property type="match status" value="1"/>
</dbReference>
<evidence type="ECO:0000256" key="3">
    <source>
        <dbReference type="ARBA" id="ARBA00022705"/>
    </source>
</evidence>
<evidence type="ECO:0000256" key="9">
    <source>
        <dbReference type="NCBIfam" id="TIGR00362"/>
    </source>
</evidence>
<feature type="binding site" evidence="8">
    <location>
        <position position="166"/>
    </location>
    <ligand>
        <name>ATP</name>
        <dbReference type="ChEBI" id="CHEBI:30616"/>
    </ligand>
</feature>
<feature type="binding site" evidence="8">
    <location>
        <position position="162"/>
    </location>
    <ligand>
        <name>ATP</name>
        <dbReference type="ChEBI" id="CHEBI:30616"/>
    </ligand>
</feature>
<dbReference type="InterPro" id="IPR024633">
    <property type="entry name" value="DnaA_N_dom"/>
</dbReference>
<dbReference type="HAMAP" id="MF_00377">
    <property type="entry name" value="DnaA_bact"/>
    <property type="match status" value="1"/>
</dbReference>
<evidence type="ECO:0000256" key="4">
    <source>
        <dbReference type="ARBA" id="ARBA00022741"/>
    </source>
</evidence>
<keyword evidence="5 8" id="KW-0067">ATP-binding</keyword>
<keyword evidence="6 8" id="KW-0446">Lipid-binding</keyword>
<evidence type="ECO:0000259" key="13">
    <source>
        <dbReference type="SMART" id="SM00760"/>
    </source>
</evidence>
<comment type="domain">
    <text evidence="8">Domain I is involved in oligomerization and binding regulators, domain II is flexibile and of varying length in different bacteria, domain III forms the AAA+ region, while domain IV binds dsDNA.</text>
</comment>
<keyword evidence="3 8" id="KW-0235">DNA replication</keyword>
<dbReference type="Pfam" id="PF08299">
    <property type="entry name" value="Bac_DnaA_C"/>
    <property type="match status" value="1"/>
</dbReference>
<dbReference type="PANTHER" id="PTHR30050">
    <property type="entry name" value="CHROMOSOMAL REPLICATION INITIATOR PROTEIN DNAA"/>
    <property type="match status" value="1"/>
</dbReference>
<dbReference type="EMBL" id="JADKCH010000011">
    <property type="protein sequence ID" value="MBK8573036.1"/>
    <property type="molecule type" value="Genomic_DNA"/>
</dbReference>
<protein>
    <recommendedName>
        <fullName evidence="8 9">Chromosomal replication initiator protein DnaA</fullName>
    </recommendedName>
</protein>
<dbReference type="Proteomes" id="UP000709959">
    <property type="component" value="Unassembled WGS sequence"/>
</dbReference>
<evidence type="ECO:0000256" key="11">
    <source>
        <dbReference type="RuleBase" id="RU004227"/>
    </source>
</evidence>
<comment type="caution">
    <text evidence="14">The sequence shown here is derived from an EMBL/GenBank/DDBJ whole genome shotgun (WGS) entry which is preliminary data.</text>
</comment>
<dbReference type="InterPro" id="IPR038454">
    <property type="entry name" value="DnaA_N_sf"/>
</dbReference>
<accession>A0A936K6E4</accession>
<feature type="region of interest" description="Domain I, interacts with DnaA modulators" evidence="8">
    <location>
        <begin position="1"/>
        <end position="98"/>
    </location>
</feature>
<feature type="domain" description="AAA+ ATPase" evidence="12">
    <location>
        <begin position="151"/>
        <end position="296"/>
    </location>
</feature>
<gene>
    <name evidence="8 14" type="primary">dnaA</name>
    <name evidence="14" type="ORF">IPN91_10390</name>
</gene>
<dbReference type="GO" id="GO:0008289">
    <property type="term" value="F:lipid binding"/>
    <property type="evidence" value="ECO:0007669"/>
    <property type="project" value="UniProtKB-KW"/>
</dbReference>
<keyword evidence="2 8" id="KW-0963">Cytoplasm</keyword>
<evidence type="ECO:0000256" key="5">
    <source>
        <dbReference type="ARBA" id="ARBA00022840"/>
    </source>
</evidence>
<dbReference type="GO" id="GO:0005737">
    <property type="term" value="C:cytoplasm"/>
    <property type="evidence" value="ECO:0007669"/>
    <property type="project" value="UniProtKB-SubCell"/>
</dbReference>
<comment type="similarity">
    <text evidence="1 8 11">Belongs to the DnaA family.</text>
</comment>
<dbReference type="SUPFAM" id="SSF52540">
    <property type="entry name" value="P-loop containing nucleoside triphosphate hydrolases"/>
    <property type="match status" value="1"/>
</dbReference>
<dbReference type="SMART" id="SM00382">
    <property type="entry name" value="AAA"/>
    <property type="match status" value="1"/>
</dbReference>
<feature type="binding site" evidence="8">
    <location>
        <position position="164"/>
    </location>
    <ligand>
        <name>ATP</name>
        <dbReference type="ChEBI" id="CHEBI:30616"/>
    </ligand>
</feature>
<dbReference type="InterPro" id="IPR003593">
    <property type="entry name" value="AAA+_ATPase"/>
</dbReference>
<sequence>MRSADPTALWDTIRLGLSKQLPEASFKEWIAPCEPLKVADGALWIQVPSAAAKLWIEQQLPEEFNDALAQGGLADLRLEFHINGTPALELKAAPKKAAAASTGPVETSVSFPHLFNRYTLDRFVVGPGSQLAFAAAKAVVDSFGKAATPLSMNPLFIYGGAGLGKTHLMVGIGKGLLERDPKLRVVYLKVDNFFNELTVAIRAKNTEPMRKKYQQNDVLLLDDVQTLGKMERTQEEIFHILEHLLQHGKQIVITSDKPPQRLEGCHERLITRFKWGLTADIQPPDFETRIAILKKKLEDVDFRHVPTIPEDVLTFIAHKAKGSVRDLEGFLTRVIFQASLIGVPPSLEVAHAAFQGQSGEEPTAPVHPDRIYRMTAETFNVSFVDLMKKRSRQQAILLPRQVAMYLAREIASLPFADIGRAFNMHHSTVMNAIDSVRDRMKRDPEFHKMVQALLNSIH</sequence>
<dbReference type="InterPro" id="IPR001957">
    <property type="entry name" value="Chromosome_initiator_DnaA"/>
</dbReference>
<evidence type="ECO:0000313" key="15">
    <source>
        <dbReference type="Proteomes" id="UP000709959"/>
    </source>
</evidence>
<evidence type="ECO:0000256" key="10">
    <source>
        <dbReference type="RuleBase" id="RU000577"/>
    </source>
</evidence>
<dbReference type="CDD" id="cd00009">
    <property type="entry name" value="AAA"/>
    <property type="match status" value="1"/>
</dbReference>
<evidence type="ECO:0000256" key="6">
    <source>
        <dbReference type="ARBA" id="ARBA00023121"/>
    </source>
</evidence>
<dbReference type="InterPro" id="IPR027417">
    <property type="entry name" value="P-loop_NTPase"/>
</dbReference>
<dbReference type="GO" id="GO:0005524">
    <property type="term" value="F:ATP binding"/>
    <property type="evidence" value="ECO:0007669"/>
    <property type="project" value="UniProtKB-UniRule"/>
</dbReference>
<dbReference type="NCBIfam" id="TIGR00362">
    <property type="entry name" value="DnaA"/>
    <property type="match status" value="1"/>
</dbReference>
<dbReference type="GO" id="GO:0003688">
    <property type="term" value="F:DNA replication origin binding"/>
    <property type="evidence" value="ECO:0007669"/>
    <property type="project" value="UniProtKB-UniRule"/>
</dbReference>
<dbReference type="InterPro" id="IPR013317">
    <property type="entry name" value="DnaA_dom"/>
</dbReference>
<evidence type="ECO:0000259" key="12">
    <source>
        <dbReference type="SMART" id="SM00382"/>
    </source>
</evidence>
<dbReference type="Gene3D" id="3.40.50.300">
    <property type="entry name" value="P-loop containing nucleotide triphosphate hydrolases"/>
    <property type="match status" value="1"/>
</dbReference>
<dbReference type="GO" id="GO:0006270">
    <property type="term" value="P:DNA replication initiation"/>
    <property type="evidence" value="ECO:0007669"/>
    <property type="project" value="UniProtKB-UniRule"/>
</dbReference>
<dbReference type="GO" id="GO:0006275">
    <property type="term" value="P:regulation of DNA replication"/>
    <property type="evidence" value="ECO:0007669"/>
    <property type="project" value="UniProtKB-UniRule"/>
</dbReference>
<evidence type="ECO:0000256" key="8">
    <source>
        <dbReference type="HAMAP-Rule" id="MF_00377"/>
    </source>
</evidence>
<evidence type="ECO:0000256" key="7">
    <source>
        <dbReference type="ARBA" id="ARBA00023125"/>
    </source>
</evidence>
<comment type="function">
    <text evidence="8 10">Plays an essential role in the initiation and regulation of chromosomal replication. ATP-DnaA binds to the origin of replication (oriC) to initiate formation of the DNA replication initiation complex once per cell cycle. Binds the DnaA box (a 9 base pair repeat at the origin) and separates the double-stranded (ds)DNA. Forms a right-handed helical filament on oriC DNA; dsDNA binds to the exterior of the filament while single-stranded (ss)DNA is stabiized in the filament's interior. The ATP-DnaA-oriC complex binds and stabilizes one strand of the AT-rich DNA unwinding element (DUE), permitting loading of DNA polymerase. After initiation quickly degrades to an ADP-DnaA complex that is not apt for DNA replication. Binds acidic phospholipids.</text>
</comment>
<dbReference type="CDD" id="cd06571">
    <property type="entry name" value="Bac_DnaA_C"/>
    <property type="match status" value="1"/>
</dbReference>
<reference evidence="14 15" key="1">
    <citation type="submission" date="2020-10" db="EMBL/GenBank/DDBJ databases">
        <title>Connecting structure to function with the recovery of over 1000 high-quality activated sludge metagenome-assembled genomes encoding full-length rRNA genes using long-read sequencing.</title>
        <authorList>
            <person name="Singleton C.M."/>
            <person name="Petriglieri F."/>
            <person name="Kristensen J.M."/>
            <person name="Kirkegaard R.H."/>
            <person name="Michaelsen T.Y."/>
            <person name="Andersen M.H."/>
            <person name="Karst S.M."/>
            <person name="Dueholm M.S."/>
            <person name="Nielsen P.H."/>
            <person name="Albertsen M."/>
        </authorList>
    </citation>
    <scope>NUCLEOTIDE SEQUENCE [LARGE SCALE GENOMIC DNA]</scope>
    <source>
        <strain evidence="14">OdNE_18-Q3-R46-58_MAXAC.008</strain>
    </source>
</reference>
<organism evidence="14 15">
    <name type="scientific">Candidatus Geothrix odensensis</name>
    <dbReference type="NCBI Taxonomy" id="2954440"/>
    <lineage>
        <taxon>Bacteria</taxon>
        <taxon>Pseudomonadati</taxon>
        <taxon>Acidobacteriota</taxon>
        <taxon>Holophagae</taxon>
        <taxon>Holophagales</taxon>
        <taxon>Holophagaceae</taxon>
        <taxon>Geothrix</taxon>
    </lineage>
</organism>
<dbReference type="InterPro" id="IPR013159">
    <property type="entry name" value="DnaA_C"/>
</dbReference>
<dbReference type="PANTHER" id="PTHR30050:SF2">
    <property type="entry name" value="CHROMOSOMAL REPLICATION INITIATOR PROTEIN DNAA"/>
    <property type="match status" value="1"/>
</dbReference>
<dbReference type="Gene3D" id="3.30.300.180">
    <property type="match status" value="1"/>
</dbReference>
<dbReference type="AlphaFoldDB" id="A0A936K6E4"/>
<evidence type="ECO:0000256" key="2">
    <source>
        <dbReference type="ARBA" id="ARBA00022490"/>
    </source>
</evidence>
<evidence type="ECO:0000313" key="14">
    <source>
        <dbReference type="EMBL" id="MBK8573036.1"/>
    </source>
</evidence>
<proteinExistence type="inferred from homology"/>
<dbReference type="InterPro" id="IPR010921">
    <property type="entry name" value="Trp_repressor/repl_initiator"/>
</dbReference>
<dbReference type="InterPro" id="IPR020591">
    <property type="entry name" value="Chromosome_initiator_DnaA-like"/>
</dbReference>
<feature type="binding site" evidence="8">
    <location>
        <position position="165"/>
    </location>
    <ligand>
        <name>ATP</name>
        <dbReference type="ChEBI" id="CHEBI:30616"/>
    </ligand>
</feature>
<dbReference type="SUPFAM" id="SSF48295">
    <property type="entry name" value="TrpR-like"/>
    <property type="match status" value="1"/>
</dbReference>